<proteinExistence type="inferred from homology"/>
<dbReference type="InterPro" id="IPR029903">
    <property type="entry name" value="RmlD-like-bd"/>
</dbReference>
<comment type="function">
    <text evidence="2">Catalyzes the reduction of dTDP-6-deoxy-L-lyxo-4-hexulose to yield dTDP-L-rhamnose.</text>
</comment>
<dbReference type="GO" id="GO:0008831">
    <property type="term" value="F:dTDP-4-dehydrorhamnose reductase activity"/>
    <property type="evidence" value="ECO:0007669"/>
    <property type="project" value="UniProtKB-EC"/>
</dbReference>
<accession>A0A0G0PFJ8</accession>
<organism evidence="4 5">
    <name type="scientific">Candidatus Woesebacteria bacterium GW2011_GWA1_39_12</name>
    <dbReference type="NCBI Taxonomy" id="1618549"/>
    <lineage>
        <taxon>Bacteria</taxon>
        <taxon>Candidatus Woeseibacteriota</taxon>
    </lineage>
</organism>
<dbReference type="PANTHER" id="PTHR10491">
    <property type="entry name" value="DTDP-4-DEHYDRORHAMNOSE REDUCTASE"/>
    <property type="match status" value="1"/>
</dbReference>
<sequence>MRKIIRKTVGVLGSQGMLGSAVAEYFSRKNYRVIMIDRNNFDVLINSPSELKQIIKKVDVIINCIGLIKPTIGHYTPEQALEINGLFPWNLARMCNSLHIKCLHIATDCVFSGKKGYYVESDLVDADDLYGLTKAAGDTNLCMTLRTSVIGEELGNSRSLLEWIKSQRNQQVNGFENHRWNGVTTVELARCMETIIGRGWYSPGIYHIFSPEILNKYQLLKLVSNVYGLNLKITKTKAQMAVDRSLRSEKSLVKKLKIRSIKEQIMEMKDFFSNSDGK</sequence>
<dbReference type="PANTHER" id="PTHR10491:SF4">
    <property type="entry name" value="METHIONINE ADENOSYLTRANSFERASE 2 SUBUNIT BETA"/>
    <property type="match status" value="1"/>
</dbReference>
<protein>
    <recommendedName>
        <fullName evidence="2">dTDP-4-dehydrorhamnose reductase</fullName>
        <ecNumber evidence="2">1.1.1.133</ecNumber>
    </recommendedName>
</protein>
<evidence type="ECO:0000313" key="5">
    <source>
        <dbReference type="Proteomes" id="UP000034325"/>
    </source>
</evidence>
<dbReference type="InterPro" id="IPR036291">
    <property type="entry name" value="NAD(P)-bd_dom_sf"/>
</dbReference>
<dbReference type="AlphaFoldDB" id="A0A0G0PFJ8"/>
<keyword evidence="2" id="KW-0560">Oxidoreductase</keyword>
<dbReference type="EMBL" id="LBWA01000022">
    <property type="protein sequence ID" value="KKQ96914.1"/>
    <property type="molecule type" value="Genomic_DNA"/>
</dbReference>
<dbReference type="UniPathway" id="UPA00124"/>
<dbReference type="EC" id="1.1.1.133" evidence="2"/>
<dbReference type="Gene3D" id="3.40.50.720">
    <property type="entry name" value="NAD(P)-binding Rossmann-like Domain"/>
    <property type="match status" value="1"/>
</dbReference>
<evidence type="ECO:0000259" key="3">
    <source>
        <dbReference type="Pfam" id="PF04321"/>
    </source>
</evidence>
<evidence type="ECO:0000313" key="4">
    <source>
        <dbReference type="EMBL" id="KKQ96914.1"/>
    </source>
</evidence>
<comment type="caution">
    <text evidence="4">The sequence shown here is derived from an EMBL/GenBank/DDBJ whole genome shotgun (WGS) entry which is preliminary data.</text>
</comment>
<dbReference type="InterPro" id="IPR005913">
    <property type="entry name" value="dTDP_dehydrorham_reduct"/>
</dbReference>
<dbReference type="SUPFAM" id="SSF51735">
    <property type="entry name" value="NAD(P)-binding Rossmann-fold domains"/>
    <property type="match status" value="1"/>
</dbReference>
<keyword evidence="2" id="KW-0521">NADP</keyword>
<feature type="domain" description="RmlD-like substrate binding" evidence="3">
    <location>
        <begin position="11"/>
        <end position="260"/>
    </location>
</feature>
<comment type="similarity">
    <text evidence="1 2">Belongs to the dTDP-4-dehydrorhamnose reductase family.</text>
</comment>
<name>A0A0G0PFJ8_9BACT</name>
<reference evidence="4 5" key="1">
    <citation type="journal article" date="2015" name="Nature">
        <title>rRNA introns, odd ribosomes, and small enigmatic genomes across a large radiation of phyla.</title>
        <authorList>
            <person name="Brown C.T."/>
            <person name="Hug L.A."/>
            <person name="Thomas B.C."/>
            <person name="Sharon I."/>
            <person name="Castelle C.J."/>
            <person name="Singh A."/>
            <person name="Wilkins M.J."/>
            <person name="Williams K.H."/>
            <person name="Banfield J.F."/>
        </authorList>
    </citation>
    <scope>NUCLEOTIDE SEQUENCE [LARGE SCALE GENOMIC DNA]</scope>
</reference>
<dbReference type="GO" id="GO:0005829">
    <property type="term" value="C:cytosol"/>
    <property type="evidence" value="ECO:0007669"/>
    <property type="project" value="TreeGrafter"/>
</dbReference>
<gene>
    <name evidence="4" type="ORF">UT23_C0022G0006</name>
</gene>
<dbReference type="CDD" id="cd05254">
    <property type="entry name" value="dTDP_HR_like_SDR_e"/>
    <property type="match status" value="1"/>
</dbReference>
<dbReference type="Proteomes" id="UP000034325">
    <property type="component" value="Unassembled WGS sequence"/>
</dbReference>
<dbReference type="GO" id="GO:0019305">
    <property type="term" value="P:dTDP-rhamnose biosynthetic process"/>
    <property type="evidence" value="ECO:0007669"/>
    <property type="project" value="UniProtKB-UniPathway"/>
</dbReference>
<evidence type="ECO:0000256" key="2">
    <source>
        <dbReference type="RuleBase" id="RU364082"/>
    </source>
</evidence>
<evidence type="ECO:0000256" key="1">
    <source>
        <dbReference type="ARBA" id="ARBA00010944"/>
    </source>
</evidence>
<comment type="pathway">
    <text evidence="2">Carbohydrate biosynthesis; dTDP-L-rhamnose biosynthesis.</text>
</comment>
<dbReference type="Pfam" id="PF04321">
    <property type="entry name" value="RmlD_sub_bind"/>
    <property type="match status" value="1"/>
</dbReference>